<comment type="caution">
    <text evidence="2">The sequence shown here is derived from an EMBL/GenBank/DDBJ whole genome shotgun (WGS) entry which is preliminary data.</text>
</comment>
<protein>
    <recommendedName>
        <fullName evidence="4">R-spondin Fu-CRD domain-containing protein</fullName>
    </recommendedName>
</protein>
<feature type="chain" id="PRO_5018074481" description="R-spondin Fu-CRD domain-containing protein" evidence="1">
    <location>
        <begin position="22"/>
        <end position="405"/>
    </location>
</feature>
<evidence type="ECO:0000313" key="3">
    <source>
        <dbReference type="Proteomes" id="UP000275408"/>
    </source>
</evidence>
<dbReference type="InterPro" id="IPR009030">
    <property type="entry name" value="Growth_fac_rcpt_cys_sf"/>
</dbReference>
<dbReference type="OrthoDB" id="5983064at2759"/>
<keyword evidence="1" id="KW-0732">Signal</keyword>
<dbReference type="InterPro" id="IPR006212">
    <property type="entry name" value="Furin_repeat"/>
</dbReference>
<accession>A0A3M6TQ21</accession>
<gene>
    <name evidence="2" type="ORF">pdam_00001956</name>
</gene>
<evidence type="ECO:0008006" key="4">
    <source>
        <dbReference type="Google" id="ProtNLM"/>
    </source>
</evidence>
<organism evidence="2 3">
    <name type="scientific">Pocillopora damicornis</name>
    <name type="common">Cauliflower coral</name>
    <name type="synonym">Millepora damicornis</name>
    <dbReference type="NCBI Taxonomy" id="46731"/>
    <lineage>
        <taxon>Eukaryota</taxon>
        <taxon>Metazoa</taxon>
        <taxon>Cnidaria</taxon>
        <taxon>Anthozoa</taxon>
        <taxon>Hexacorallia</taxon>
        <taxon>Scleractinia</taxon>
        <taxon>Astrocoeniina</taxon>
        <taxon>Pocilloporidae</taxon>
        <taxon>Pocillopora</taxon>
    </lineage>
</organism>
<sequence>MKGVLVAFLLLVVLLLVTVDAKKRGKEGSRRKNGIKLGMKELTCPRNCSDCEEGICLECDDGFALKTFRNNRTGCIPCGRRLKMKDPASFLQQCVNDCSRNCSACDNGNCQMCDPGFFKVQTRLLKRTVCVPCGPRMKRNWPDVFVRECKESELTCPRNCSDCEEGICLECDDGFALKTFRNNRTGCIPCGRRLKMKDPASFLQQCINDCSRNCSVCDNGNCQMCDPGFLKVQTRLLKRTVCVPCGPRMKRNWPDVFVKECTESGCGRGCANCTSPGLCTECEGDQKLFTPPGSNITRCVRRCPLFYKLEKGASPPTCEFQHKGGKPNRQNGKCGRGCEQCTEEGVCEKCFKELQFLKLRDRTICVRKCPSTLRKYFDPETNKMICGNLRRGKKGGRKNPLLSDI</sequence>
<dbReference type="EMBL" id="RCHS01003197">
    <property type="protein sequence ID" value="RMX43482.1"/>
    <property type="molecule type" value="Genomic_DNA"/>
</dbReference>
<dbReference type="SUPFAM" id="SSF57184">
    <property type="entry name" value="Growth factor receptor domain"/>
    <property type="match status" value="2"/>
</dbReference>
<dbReference type="SMART" id="SM00261">
    <property type="entry name" value="FU"/>
    <property type="match status" value="4"/>
</dbReference>
<dbReference type="AlphaFoldDB" id="A0A3M6TQ21"/>
<dbReference type="Proteomes" id="UP000275408">
    <property type="component" value="Unassembled WGS sequence"/>
</dbReference>
<reference evidence="2 3" key="1">
    <citation type="journal article" date="2018" name="Sci. Rep.">
        <title>Comparative analysis of the Pocillopora damicornis genome highlights role of immune system in coral evolution.</title>
        <authorList>
            <person name="Cunning R."/>
            <person name="Bay R.A."/>
            <person name="Gillette P."/>
            <person name="Baker A.C."/>
            <person name="Traylor-Knowles N."/>
        </authorList>
    </citation>
    <scope>NUCLEOTIDE SEQUENCE [LARGE SCALE GENOMIC DNA]</scope>
    <source>
        <strain evidence="2">RSMAS</strain>
        <tissue evidence="2">Whole animal</tissue>
    </source>
</reference>
<evidence type="ECO:0000313" key="2">
    <source>
        <dbReference type="EMBL" id="RMX43482.1"/>
    </source>
</evidence>
<feature type="signal peptide" evidence="1">
    <location>
        <begin position="1"/>
        <end position="21"/>
    </location>
</feature>
<name>A0A3M6TQ21_POCDA</name>
<keyword evidence="3" id="KW-1185">Reference proteome</keyword>
<proteinExistence type="predicted"/>
<evidence type="ECO:0000256" key="1">
    <source>
        <dbReference type="SAM" id="SignalP"/>
    </source>
</evidence>